<dbReference type="PANTHER" id="PTHR43334">
    <property type="entry name" value="ACETATE--COA LIGASE [ADP-FORMING]"/>
    <property type="match status" value="1"/>
</dbReference>
<evidence type="ECO:0000256" key="5">
    <source>
        <dbReference type="ARBA" id="ARBA00022840"/>
    </source>
</evidence>
<feature type="region of interest" description="Disordered" evidence="6">
    <location>
        <begin position="468"/>
        <end position="510"/>
    </location>
</feature>
<sequence length="510" mass="52245">MGLVSTTGENALTVFGIGGNVTLRQLFDPSGIAVVGASATEGKIGYEAMANAAEFDGPVYPVNPSATGELFGSTFVPSVTEIDGDVDLALCCVPGPATPDVLEECGEAGIGAAVIYASGFAEAGEEGEELQAAIVEIAEEYDISLLGPNTSGFLVPGTDLRCTFASGAEEIPAGNTAVIAQSGGVAHVLAFQSRRQGRGISAMVGLGNRANVGFAETVEYFDGDDRTDAIALHVEGTDDGRRLLEACRESDTPVIAYKVGQSDVGDFAESHTGALTGDHELYTAGFAQYGVPTVDATDDLLDAAAALGNSPTPDGPNVGVVTAQAGPGIIITDRIQRAGGRLPELTEATQERVDEILPGITYADNPVDTGRPMPAFGDVVTAVAEDDRIDIVLVYELFEAALGLPVEELDGLAERVDKPVLFATEGIEEDLADEREALKDVGVPFFETPERAAEAAGALARYAQLHGDDRVADGGSTPAGVVTDGNASAGAAADGHAPAGAADEEVSTDE</sequence>
<accession>A0A1H6AYJ5</accession>
<dbReference type="Pfam" id="PF13380">
    <property type="entry name" value="CoA_binding_2"/>
    <property type="match status" value="1"/>
</dbReference>
<dbReference type="PANTHER" id="PTHR43334:SF2">
    <property type="entry name" value="ACETATE--COA LIGASE [ADP-FORMING]"/>
    <property type="match status" value="1"/>
</dbReference>
<comment type="catalytic activity">
    <reaction evidence="1">
        <text>acetate + ATP + CoA = acetyl-CoA + ADP + phosphate</text>
        <dbReference type="Rhea" id="RHEA:15081"/>
        <dbReference type="ChEBI" id="CHEBI:30089"/>
        <dbReference type="ChEBI" id="CHEBI:30616"/>
        <dbReference type="ChEBI" id="CHEBI:43474"/>
        <dbReference type="ChEBI" id="CHEBI:57287"/>
        <dbReference type="ChEBI" id="CHEBI:57288"/>
        <dbReference type="ChEBI" id="CHEBI:456216"/>
        <dbReference type="EC" id="6.2.1.13"/>
    </reaction>
</comment>
<dbReference type="SMART" id="SM00881">
    <property type="entry name" value="CoA_binding"/>
    <property type="match status" value="1"/>
</dbReference>
<dbReference type="SUPFAM" id="SSF51735">
    <property type="entry name" value="NAD(P)-binding Rossmann-fold domains"/>
    <property type="match status" value="1"/>
</dbReference>
<proteinExistence type="predicted"/>
<evidence type="ECO:0000256" key="4">
    <source>
        <dbReference type="ARBA" id="ARBA00022741"/>
    </source>
</evidence>
<reference evidence="8 9" key="1">
    <citation type="submission" date="2016-10" db="EMBL/GenBank/DDBJ databases">
        <authorList>
            <person name="de Groot N.N."/>
        </authorList>
    </citation>
    <scope>NUCLEOTIDE SEQUENCE [LARGE SCALE GENOMIC DNA]</scope>
    <source>
        <strain evidence="8 9">CGMCC 1.10331</strain>
    </source>
</reference>
<dbReference type="SUPFAM" id="SSF52210">
    <property type="entry name" value="Succinyl-CoA synthetase domains"/>
    <property type="match status" value="2"/>
</dbReference>
<dbReference type="AlphaFoldDB" id="A0A1H6AYJ5"/>
<dbReference type="EMBL" id="FNVN01000003">
    <property type="protein sequence ID" value="SEG53668.1"/>
    <property type="molecule type" value="Genomic_DNA"/>
</dbReference>
<dbReference type="Proteomes" id="UP000236740">
    <property type="component" value="Unassembled WGS sequence"/>
</dbReference>
<dbReference type="Pfam" id="PF13607">
    <property type="entry name" value="Succ_CoA_lig"/>
    <property type="match status" value="1"/>
</dbReference>
<keyword evidence="5" id="KW-0067">ATP-binding</keyword>
<feature type="compositionally biased region" description="Low complexity" evidence="6">
    <location>
        <begin position="484"/>
        <end position="501"/>
    </location>
</feature>
<dbReference type="InterPro" id="IPR036291">
    <property type="entry name" value="NAD(P)-bd_dom_sf"/>
</dbReference>
<keyword evidence="4" id="KW-0547">Nucleotide-binding</keyword>
<dbReference type="InterPro" id="IPR003781">
    <property type="entry name" value="CoA-bd"/>
</dbReference>
<dbReference type="GO" id="GO:0005524">
    <property type="term" value="F:ATP binding"/>
    <property type="evidence" value="ECO:0007669"/>
    <property type="project" value="UniProtKB-KW"/>
</dbReference>
<gene>
    <name evidence="8" type="ORF">SAMN04488133_2595</name>
</gene>
<dbReference type="GO" id="GO:0043758">
    <property type="term" value="F:acetate-CoA ligase (ADP-forming) activity"/>
    <property type="evidence" value="ECO:0007669"/>
    <property type="project" value="UniProtKB-EC"/>
</dbReference>
<organism evidence="8 9">
    <name type="scientific">Halobellus limi</name>
    <dbReference type="NCBI Taxonomy" id="699433"/>
    <lineage>
        <taxon>Archaea</taxon>
        <taxon>Methanobacteriati</taxon>
        <taxon>Methanobacteriota</taxon>
        <taxon>Stenosarchaea group</taxon>
        <taxon>Halobacteria</taxon>
        <taxon>Halobacteriales</taxon>
        <taxon>Haloferacaceae</taxon>
        <taxon>Halobellus</taxon>
    </lineage>
</organism>
<keyword evidence="9" id="KW-1185">Reference proteome</keyword>
<dbReference type="Gene3D" id="3.40.50.261">
    <property type="entry name" value="Succinyl-CoA synthetase domains"/>
    <property type="match status" value="2"/>
</dbReference>
<evidence type="ECO:0000256" key="2">
    <source>
        <dbReference type="ARBA" id="ARBA00012957"/>
    </source>
</evidence>
<evidence type="ECO:0000259" key="7">
    <source>
        <dbReference type="SMART" id="SM00881"/>
    </source>
</evidence>
<evidence type="ECO:0000313" key="9">
    <source>
        <dbReference type="Proteomes" id="UP000236740"/>
    </source>
</evidence>
<feature type="domain" description="CoA-binding" evidence="7">
    <location>
        <begin position="26"/>
        <end position="120"/>
    </location>
</feature>
<evidence type="ECO:0000256" key="6">
    <source>
        <dbReference type="SAM" id="MobiDB-lite"/>
    </source>
</evidence>
<dbReference type="InterPro" id="IPR032875">
    <property type="entry name" value="Succ_CoA_lig_flav_dom"/>
</dbReference>
<protein>
    <recommendedName>
        <fullName evidence="2">acetate--CoA ligase (ADP-forming)</fullName>
        <ecNumber evidence="2">6.2.1.13</ecNumber>
    </recommendedName>
</protein>
<name>A0A1H6AYJ5_9EURY</name>
<dbReference type="EC" id="6.2.1.13" evidence="2"/>
<evidence type="ECO:0000256" key="3">
    <source>
        <dbReference type="ARBA" id="ARBA00022598"/>
    </source>
</evidence>
<evidence type="ECO:0000256" key="1">
    <source>
        <dbReference type="ARBA" id="ARBA00001619"/>
    </source>
</evidence>
<dbReference type="InterPro" id="IPR016102">
    <property type="entry name" value="Succinyl-CoA_synth-like"/>
</dbReference>
<evidence type="ECO:0000313" key="8">
    <source>
        <dbReference type="EMBL" id="SEG53668.1"/>
    </source>
</evidence>
<keyword evidence="3" id="KW-0436">Ligase</keyword>
<dbReference type="Gene3D" id="3.40.50.720">
    <property type="entry name" value="NAD(P)-binding Rossmann-like Domain"/>
    <property type="match status" value="1"/>
</dbReference>
<dbReference type="InterPro" id="IPR051538">
    <property type="entry name" value="Acyl-CoA_Synth/Transferase"/>
</dbReference>